<dbReference type="EMBL" id="JBHSZO010000019">
    <property type="protein sequence ID" value="MFC7219305.1"/>
    <property type="molecule type" value="Genomic_DNA"/>
</dbReference>
<comment type="caution">
    <text evidence="1">The sequence shown here is derived from an EMBL/GenBank/DDBJ whole genome shotgun (WGS) entry which is preliminary data.</text>
</comment>
<dbReference type="RefSeq" id="WP_386414880.1">
    <property type="nucleotide sequence ID" value="NZ_JBHSZO010000019.1"/>
</dbReference>
<protein>
    <submittedName>
        <fullName evidence="1">Uncharacterized protein</fullName>
    </submittedName>
</protein>
<evidence type="ECO:0000313" key="1">
    <source>
        <dbReference type="EMBL" id="MFC7219305.1"/>
    </source>
</evidence>
<proteinExistence type="predicted"/>
<name>A0ABW2GF24_9ACTN</name>
<gene>
    <name evidence="1" type="ORF">ACFQLX_14170</name>
</gene>
<sequence>MSPDEVSAALGGAMAPYSYNLGNGVGWGYYPTVGVTAIYGDDSGLVGISVRAAGGPQVVLRGVELIGKTPSALRLTLESLALQDGAAFGVNWSGDPEVPAWGISMGATRHKDALVTDALLVSAELASAPYQSESIVQWRDVSELAPDPGFWLLTTDRERPHWTWAPLEKVGPLQFGMTPQQVAIALNGLEPTARTGRHPHGAPWEGEGPWTLHTERFEDAGVTTHYTYRDGHPCLGAVHVHGLNGPQIELSDIRLIGMAPSVVESAMMQYCNDRNIDLVESVSGLGPDGLGLYVGTTRAGDVVVTDGKFCASDWYDEG</sequence>
<dbReference type="Proteomes" id="UP001596413">
    <property type="component" value="Unassembled WGS sequence"/>
</dbReference>
<reference evidence="2" key="1">
    <citation type="journal article" date="2019" name="Int. J. Syst. Evol. Microbiol.">
        <title>The Global Catalogue of Microorganisms (GCM) 10K type strain sequencing project: providing services to taxonomists for standard genome sequencing and annotation.</title>
        <authorList>
            <consortium name="The Broad Institute Genomics Platform"/>
            <consortium name="The Broad Institute Genome Sequencing Center for Infectious Disease"/>
            <person name="Wu L."/>
            <person name="Ma J."/>
        </authorList>
    </citation>
    <scope>NUCLEOTIDE SEQUENCE [LARGE SCALE GENOMIC DNA]</scope>
    <source>
        <strain evidence="2">CGMCC 1.13681</strain>
    </source>
</reference>
<accession>A0ABW2GF24</accession>
<keyword evidence="2" id="KW-1185">Reference proteome</keyword>
<evidence type="ECO:0000313" key="2">
    <source>
        <dbReference type="Proteomes" id="UP001596413"/>
    </source>
</evidence>
<organism evidence="1 2">
    <name type="scientific">Streptomyces polyrhachis</name>
    <dbReference type="NCBI Taxonomy" id="1282885"/>
    <lineage>
        <taxon>Bacteria</taxon>
        <taxon>Bacillati</taxon>
        <taxon>Actinomycetota</taxon>
        <taxon>Actinomycetes</taxon>
        <taxon>Kitasatosporales</taxon>
        <taxon>Streptomycetaceae</taxon>
        <taxon>Streptomyces</taxon>
    </lineage>
</organism>